<dbReference type="GO" id="GO:0071973">
    <property type="term" value="P:bacterial-type flagellum-dependent cell motility"/>
    <property type="evidence" value="ECO:0007669"/>
    <property type="project" value="UniProtKB-UniRule"/>
</dbReference>
<dbReference type="InterPro" id="IPR012826">
    <property type="entry name" value="FliN"/>
</dbReference>
<comment type="function">
    <text evidence="7">FliN is one of three proteins (FliG, FliN, FliM) that form the rotor-mounted switch complex (C ring), located at the base of the basal body. This complex interacts with the CheY and CheZ chemotaxis proteins, in addition to contacting components of the motor that determine the direction of flagellar rotation.</text>
</comment>
<evidence type="ECO:0000259" key="8">
    <source>
        <dbReference type="Pfam" id="PF01052"/>
    </source>
</evidence>
<evidence type="ECO:0000256" key="2">
    <source>
        <dbReference type="ARBA" id="ARBA00021897"/>
    </source>
</evidence>
<evidence type="ECO:0000256" key="6">
    <source>
        <dbReference type="ARBA" id="ARBA00023136"/>
    </source>
</evidence>
<evidence type="ECO:0000313" key="9">
    <source>
        <dbReference type="EMBL" id="KZL08463.1"/>
    </source>
</evidence>
<keyword evidence="7" id="KW-0975">Bacterial flagellum</keyword>
<dbReference type="PRINTS" id="PR00956">
    <property type="entry name" value="FLGMOTORFLIN"/>
</dbReference>
<dbReference type="Pfam" id="PF01052">
    <property type="entry name" value="FliMN_C"/>
    <property type="match status" value="1"/>
</dbReference>
<organism evidence="9 10">
    <name type="scientific">Pseudovibrio axinellae</name>
    <dbReference type="NCBI Taxonomy" id="989403"/>
    <lineage>
        <taxon>Bacteria</taxon>
        <taxon>Pseudomonadati</taxon>
        <taxon>Pseudomonadota</taxon>
        <taxon>Alphaproteobacteria</taxon>
        <taxon>Hyphomicrobiales</taxon>
        <taxon>Stappiaceae</taxon>
        <taxon>Pseudovibrio</taxon>
    </lineage>
</organism>
<keyword evidence="5 7" id="KW-0283">Flagellar rotation</keyword>
<keyword evidence="9" id="KW-0966">Cell projection</keyword>
<proteinExistence type="inferred from homology"/>
<dbReference type="GO" id="GO:0005886">
    <property type="term" value="C:plasma membrane"/>
    <property type="evidence" value="ECO:0007669"/>
    <property type="project" value="UniProtKB-SubCell"/>
</dbReference>
<dbReference type="GO" id="GO:0003774">
    <property type="term" value="F:cytoskeletal motor activity"/>
    <property type="evidence" value="ECO:0007669"/>
    <property type="project" value="UniProtKB-UniRule"/>
</dbReference>
<keyword evidence="9" id="KW-0969">Cilium</keyword>
<keyword evidence="3 7" id="KW-1003">Cell membrane</keyword>
<accession>A0A165TYD1</accession>
<comment type="subcellular location">
    <subcellularLocation>
        <location evidence="7">Cell membrane</location>
        <topology evidence="7">Peripheral membrane protein</topology>
        <orientation evidence="7">Cytoplasmic side</orientation>
    </subcellularLocation>
    <subcellularLocation>
        <location evidence="7">Bacterial flagellum basal body</location>
    </subcellularLocation>
</comment>
<dbReference type="NCBIfam" id="TIGR02480">
    <property type="entry name" value="fliN"/>
    <property type="match status" value="1"/>
</dbReference>
<keyword evidence="6 7" id="KW-0472">Membrane</keyword>
<name>A0A165TYD1_9HYPH</name>
<protein>
    <recommendedName>
        <fullName evidence="2 7">Flagellar motor switch protein FliN</fullName>
    </recommendedName>
</protein>
<reference evidence="9 10" key="1">
    <citation type="journal article" date="2016" name="Front. Microbiol.">
        <title>Comparative Genomic Analysis Reveals a Diverse Repertoire of Genes Involved in Prokaryote-Eukaryote Interactions within the Pseudovibrio Genus.</title>
        <authorList>
            <person name="Romano S."/>
            <person name="Fernandez-Guerra A."/>
            <person name="Reen F.J."/>
            <person name="Glockner F.O."/>
            <person name="Crowley S.P."/>
            <person name="O'Sullivan O."/>
            <person name="Cotter P.D."/>
            <person name="Adams C."/>
            <person name="Dobson A.D."/>
            <person name="O'Gara F."/>
        </authorList>
    </citation>
    <scope>NUCLEOTIDE SEQUENCE [LARGE SCALE GENOMIC DNA]</scope>
    <source>
        <strain evidence="9 10">Ad2</strain>
    </source>
</reference>
<feature type="domain" description="Flagellar motor switch protein FliN-like C-terminal" evidence="8">
    <location>
        <begin position="58"/>
        <end position="131"/>
    </location>
</feature>
<evidence type="ECO:0000256" key="1">
    <source>
        <dbReference type="ARBA" id="ARBA00009226"/>
    </source>
</evidence>
<keyword evidence="4 7" id="KW-0145">Chemotaxis</keyword>
<dbReference type="InterPro" id="IPR051469">
    <property type="entry name" value="FliN/MopA/SpaO"/>
</dbReference>
<evidence type="ECO:0000256" key="3">
    <source>
        <dbReference type="ARBA" id="ARBA00022475"/>
    </source>
</evidence>
<comment type="caution">
    <text evidence="9">The sequence shown here is derived from an EMBL/GenBank/DDBJ whole genome shotgun (WGS) entry which is preliminary data.</text>
</comment>
<evidence type="ECO:0000256" key="7">
    <source>
        <dbReference type="RuleBase" id="RU362074"/>
    </source>
</evidence>
<dbReference type="InterPro" id="IPR001172">
    <property type="entry name" value="FliN_T3SS_HrcQb"/>
</dbReference>
<dbReference type="AlphaFoldDB" id="A0A165TYD1"/>
<dbReference type="Proteomes" id="UP000076577">
    <property type="component" value="Unassembled WGS sequence"/>
</dbReference>
<dbReference type="Gene3D" id="2.30.330.10">
    <property type="entry name" value="SpoA-like"/>
    <property type="match status" value="1"/>
</dbReference>
<comment type="similarity">
    <text evidence="1 7">Belongs to the FliN/MopA/SpaO family.</text>
</comment>
<dbReference type="GO" id="GO:0009425">
    <property type="term" value="C:bacterial-type flagellum basal body"/>
    <property type="evidence" value="ECO:0007669"/>
    <property type="project" value="UniProtKB-SubCell"/>
</dbReference>
<gene>
    <name evidence="9" type="primary">fliN_3</name>
    <name evidence="9" type="ORF">PsAD2_04132</name>
</gene>
<sequence length="138" mass="14336">MSSSNEMSDEALALQWEAAASEAEMDIDMAAPAATAQPSTPVAEKGMSDENVDRNLDAVLGIPVDMQVVLGSATMPVASLLKLGRGAVIPLDHRVGEPVDIVVNGRTVARGEIVVVEDDNSRFGVSLTEIVGAKGSYA</sequence>
<dbReference type="EMBL" id="LMCB01000130">
    <property type="protein sequence ID" value="KZL08463.1"/>
    <property type="molecule type" value="Genomic_DNA"/>
</dbReference>
<dbReference type="PATRIC" id="fig|989403.3.peg.4512"/>
<dbReference type="GO" id="GO:0006935">
    <property type="term" value="P:chemotaxis"/>
    <property type="evidence" value="ECO:0007669"/>
    <property type="project" value="UniProtKB-KW"/>
</dbReference>
<dbReference type="PANTHER" id="PTHR43484:SF1">
    <property type="entry name" value="FLAGELLAR MOTOR SWITCH PROTEIN FLIN"/>
    <property type="match status" value="1"/>
</dbReference>
<dbReference type="SUPFAM" id="SSF101801">
    <property type="entry name" value="Surface presentation of antigens (SPOA)"/>
    <property type="match status" value="1"/>
</dbReference>
<dbReference type="STRING" id="989403.SAMN05421798_101298"/>
<dbReference type="InterPro" id="IPR001543">
    <property type="entry name" value="FliN-like_C"/>
</dbReference>
<dbReference type="OrthoDB" id="9790303at2"/>
<keyword evidence="9" id="KW-0282">Flagellum</keyword>
<dbReference type="PANTHER" id="PTHR43484">
    <property type="match status" value="1"/>
</dbReference>
<evidence type="ECO:0000313" key="10">
    <source>
        <dbReference type="Proteomes" id="UP000076577"/>
    </source>
</evidence>
<evidence type="ECO:0000256" key="5">
    <source>
        <dbReference type="ARBA" id="ARBA00022779"/>
    </source>
</evidence>
<evidence type="ECO:0000256" key="4">
    <source>
        <dbReference type="ARBA" id="ARBA00022500"/>
    </source>
</evidence>
<dbReference type="InterPro" id="IPR036429">
    <property type="entry name" value="SpoA-like_sf"/>
</dbReference>
<keyword evidence="10" id="KW-1185">Reference proteome</keyword>